<gene>
    <name evidence="1" type="ORF">EBO15_28145</name>
</gene>
<organism evidence="1 2">
    <name type="scientific">Actinomadura harenae</name>
    <dbReference type="NCBI Taxonomy" id="2483351"/>
    <lineage>
        <taxon>Bacteria</taxon>
        <taxon>Bacillati</taxon>
        <taxon>Actinomycetota</taxon>
        <taxon>Actinomycetes</taxon>
        <taxon>Streptosporangiales</taxon>
        <taxon>Thermomonosporaceae</taxon>
        <taxon>Actinomadura</taxon>
    </lineage>
</organism>
<dbReference type="AlphaFoldDB" id="A0A3M2LYB5"/>
<protein>
    <submittedName>
        <fullName evidence="1">Uncharacterized protein</fullName>
    </submittedName>
</protein>
<name>A0A3M2LYB5_9ACTN</name>
<dbReference type="OrthoDB" id="4273910at2"/>
<evidence type="ECO:0000313" key="2">
    <source>
        <dbReference type="Proteomes" id="UP000282674"/>
    </source>
</evidence>
<keyword evidence="2" id="KW-1185">Reference proteome</keyword>
<reference evidence="1 2" key="1">
    <citation type="submission" date="2018-10" db="EMBL/GenBank/DDBJ databases">
        <title>Isolation from soil.</title>
        <authorList>
            <person name="Hu J."/>
        </authorList>
    </citation>
    <scope>NUCLEOTIDE SEQUENCE [LARGE SCALE GENOMIC DNA]</scope>
    <source>
        <strain evidence="1 2">NEAU-Ht49</strain>
    </source>
</reference>
<dbReference type="Proteomes" id="UP000282674">
    <property type="component" value="Unassembled WGS sequence"/>
</dbReference>
<accession>A0A3M2LYB5</accession>
<proteinExistence type="predicted"/>
<sequence length="338" mass="36573">MDDVTVKLIAPGHVPDEVGGSYSDACQALELEQSTSGWVLYLLDVMHTRGTCISTHTAPVAEALDSRGTERTNGELVCALATVAREVRSGHVVEVRPGWPEEFGGGPRCQFCLDPAPSWVYEAADVEVLLGDPAGDITMAPVLGAEITGCVDWPACQGCRELIDARTGDAWHRLLRRYGGRDGVPMPVQAAWREFWGNHRGARPLPPPAWTPARRRLEAHRVRLGWDAVTDAFRREEVEYTSEPGVPALAGLDAAFEAARAYLLDPPPAGRVRRYRAEGTVGWIVRADGDGWSLVGHTGDVAFVVRDDTPDVLIPVRGPETSALLDGLAHLADPHSAD</sequence>
<dbReference type="RefSeq" id="WP_122197467.1">
    <property type="nucleotide sequence ID" value="NZ_JBHSKC010000052.1"/>
</dbReference>
<evidence type="ECO:0000313" key="1">
    <source>
        <dbReference type="EMBL" id="RMI39968.1"/>
    </source>
</evidence>
<comment type="caution">
    <text evidence="1">The sequence shown here is derived from an EMBL/GenBank/DDBJ whole genome shotgun (WGS) entry which is preliminary data.</text>
</comment>
<dbReference type="EMBL" id="RFFG01000060">
    <property type="protein sequence ID" value="RMI39968.1"/>
    <property type="molecule type" value="Genomic_DNA"/>
</dbReference>